<evidence type="ECO:0000256" key="3">
    <source>
        <dbReference type="ARBA" id="ARBA00022777"/>
    </source>
</evidence>
<sequence>MLYNSFFKTKNQSPHNGRTKPQMRQSSIEKAKKDRPRPLLSSKIDQFEKEAILSMMNSKKKSVSKRLKTEQGIDTLDDYLYLDSYITNKQSKSRSFSNAFPSTKSADRKNNILNNNNTSKRQKSSNQKQSLEDDTGPDNFPLQFQKIKLLGKGGFSMVWLGEHKTTKMRVAIKQIKQSTANQTYLREIWFGSHFFDNGIPKPQFKSTLGIKSLVQYLGFEIGSTDTWIFTEVCGENLKNTLYELKGQQIKNEIVYKMIQKPLYISLKQDLNILKRIIKDVAHALILLTEQRIVHCDLKTENILIKKSKCLNGTYQITQTKLIDYGSSFIFDDLSQFSMATPEYMAPEILNYVLYENGKDYDVKLYKVLQNYYKPWVIDIWSLGCVILEIVYGIPLWLNNKIIVKQHNKEVMEQGLFAVKNRAFDQIIYKQAHVVKNLDYFLDNNYSGIKVDLEIRLLLREMLTIDPDKRIAPHTIIEFLQPTKGRMKTE</sequence>
<keyword evidence="3" id="KW-0418">Kinase</keyword>
<accession>A0A8S1Y1H1</accession>
<dbReference type="GO" id="GO:0005776">
    <property type="term" value="C:autophagosome"/>
    <property type="evidence" value="ECO:0007669"/>
    <property type="project" value="TreeGrafter"/>
</dbReference>
<feature type="binding site" evidence="5">
    <location>
        <position position="173"/>
    </location>
    <ligand>
        <name>ATP</name>
        <dbReference type="ChEBI" id="CHEBI:30616"/>
    </ligand>
</feature>
<evidence type="ECO:0000313" key="11">
    <source>
        <dbReference type="Proteomes" id="UP000683925"/>
    </source>
</evidence>
<keyword evidence="4 5" id="KW-0067">ATP-binding</keyword>
<keyword evidence="8" id="KW-0812">Transmembrane</keyword>
<keyword evidence="2 5" id="KW-0547">Nucleotide-binding</keyword>
<dbReference type="GO" id="GO:0004674">
    <property type="term" value="F:protein serine/threonine kinase activity"/>
    <property type="evidence" value="ECO:0007669"/>
    <property type="project" value="UniProtKB-KW"/>
</dbReference>
<dbReference type="SMART" id="SM00220">
    <property type="entry name" value="S_TKc"/>
    <property type="match status" value="1"/>
</dbReference>
<feature type="compositionally biased region" description="Polar residues" evidence="7">
    <location>
        <begin position="93"/>
        <end position="104"/>
    </location>
</feature>
<dbReference type="InterPro" id="IPR045269">
    <property type="entry name" value="Atg1-like"/>
</dbReference>
<evidence type="ECO:0000256" key="6">
    <source>
        <dbReference type="RuleBase" id="RU000304"/>
    </source>
</evidence>
<dbReference type="GO" id="GO:0000045">
    <property type="term" value="P:autophagosome assembly"/>
    <property type="evidence" value="ECO:0007669"/>
    <property type="project" value="TreeGrafter"/>
</dbReference>
<dbReference type="Proteomes" id="UP000683925">
    <property type="component" value="Unassembled WGS sequence"/>
</dbReference>
<evidence type="ECO:0000256" key="8">
    <source>
        <dbReference type="SAM" id="Phobius"/>
    </source>
</evidence>
<feature type="compositionally biased region" description="Low complexity" evidence="7">
    <location>
        <begin position="111"/>
        <end position="129"/>
    </location>
</feature>
<keyword evidence="6" id="KW-0723">Serine/threonine-protein kinase</keyword>
<keyword evidence="1" id="KW-0808">Transferase</keyword>
<dbReference type="InterPro" id="IPR017441">
    <property type="entry name" value="Protein_kinase_ATP_BS"/>
</dbReference>
<dbReference type="PROSITE" id="PS00108">
    <property type="entry name" value="PROTEIN_KINASE_ST"/>
    <property type="match status" value="1"/>
</dbReference>
<feature type="region of interest" description="Disordered" evidence="7">
    <location>
        <begin position="93"/>
        <end position="138"/>
    </location>
</feature>
<dbReference type="GO" id="GO:0005829">
    <property type="term" value="C:cytosol"/>
    <property type="evidence" value="ECO:0007669"/>
    <property type="project" value="TreeGrafter"/>
</dbReference>
<dbReference type="Pfam" id="PF00069">
    <property type="entry name" value="Pkinase"/>
    <property type="match status" value="1"/>
</dbReference>
<gene>
    <name evidence="10" type="ORF">POCTA_138.1.T1410121</name>
</gene>
<evidence type="ECO:0000259" key="9">
    <source>
        <dbReference type="PROSITE" id="PS50011"/>
    </source>
</evidence>
<comment type="similarity">
    <text evidence="6">Belongs to the protein kinase superfamily.</text>
</comment>
<evidence type="ECO:0000256" key="1">
    <source>
        <dbReference type="ARBA" id="ARBA00022679"/>
    </source>
</evidence>
<dbReference type="PANTHER" id="PTHR24348">
    <property type="entry name" value="SERINE/THREONINE-PROTEIN KINASE UNC-51-RELATED"/>
    <property type="match status" value="1"/>
</dbReference>
<dbReference type="PROSITE" id="PS00107">
    <property type="entry name" value="PROTEIN_KINASE_ATP"/>
    <property type="match status" value="1"/>
</dbReference>
<dbReference type="GO" id="GO:0010506">
    <property type="term" value="P:regulation of autophagy"/>
    <property type="evidence" value="ECO:0007669"/>
    <property type="project" value="InterPro"/>
</dbReference>
<dbReference type="AlphaFoldDB" id="A0A8S1Y1H1"/>
<evidence type="ECO:0000313" key="10">
    <source>
        <dbReference type="EMBL" id="CAD8207606.1"/>
    </source>
</evidence>
<dbReference type="InterPro" id="IPR008271">
    <property type="entry name" value="Ser/Thr_kinase_AS"/>
</dbReference>
<dbReference type="GO" id="GO:0005524">
    <property type="term" value="F:ATP binding"/>
    <property type="evidence" value="ECO:0007669"/>
    <property type="project" value="UniProtKB-UniRule"/>
</dbReference>
<evidence type="ECO:0000256" key="5">
    <source>
        <dbReference type="PROSITE-ProRule" id="PRU10141"/>
    </source>
</evidence>
<evidence type="ECO:0000256" key="4">
    <source>
        <dbReference type="ARBA" id="ARBA00022840"/>
    </source>
</evidence>
<keyword evidence="11" id="KW-1185">Reference proteome</keyword>
<dbReference type="GO" id="GO:0016020">
    <property type="term" value="C:membrane"/>
    <property type="evidence" value="ECO:0007669"/>
    <property type="project" value="TreeGrafter"/>
</dbReference>
<protein>
    <recommendedName>
        <fullName evidence="9">Protein kinase domain-containing protein</fullName>
    </recommendedName>
</protein>
<dbReference type="GO" id="GO:0000407">
    <property type="term" value="C:phagophore assembly site"/>
    <property type="evidence" value="ECO:0007669"/>
    <property type="project" value="TreeGrafter"/>
</dbReference>
<feature type="compositionally biased region" description="Polar residues" evidence="7">
    <location>
        <begin position="1"/>
        <end position="16"/>
    </location>
</feature>
<name>A0A8S1Y1H1_PAROT</name>
<dbReference type="PANTHER" id="PTHR24348:SF22">
    <property type="entry name" value="NON-SPECIFIC SERINE_THREONINE PROTEIN KINASE"/>
    <property type="match status" value="1"/>
</dbReference>
<dbReference type="EMBL" id="CAJJDP010000142">
    <property type="protein sequence ID" value="CAD8207606.1"/>
    <property type="molecule type" value="Genomic_DNA"/>
</dbReference>
<keyword evidence="8" id="KW-1133">Transmembrane helix</keyword>
<reference evidence="10" key="1">
    <citation type="submission" date="2021-01" db="EMBL/GenBank/DDBJ databases">
        <authorList>
            <consortium name="Genoscope - CEA"/>
            <person name="William W."/>
        </authorList>
    </citation>
    <scope>NUCLEOTIDE SEQUENCE</scope>
</reference>
<feature type="transmembrane region" description="Helical" evidence="8">
    <location>
        <begin position="375"/>
        <end position="397"/>
    </location>
</feature>
<evidence type="ECO:0000256" key="2">
    <source>
        <dbReference type="ARBA" id="ARBA00022741"/>
    </source>
</evidence>
<feature type="region of interest" description="Disordered" evidence="7">
    <location>
        <begin position="1"/>
        <end position="43"/>
    </location>
</feature>
<comment type="caution">
    <text evidence="10">The sequence shown here is derived from an EMBL/GenBank/DDBJ whole genome shotgun (WGS) entry which is preliminary data.</text>
</comment>
<keyword evidence="8" id="KW-0472">Membrane</keyword>
<proteinExistence type="inferred from homology"/>
<dbReference type="OMA" id="PHNGRTK"/>
<evidence type="ECO:0000256" key="7">
    <source>
        <dbReference type="SAM" id="MobiDB-lite"/>
    </source>
</evidence>
<dbReference type="PROSITE" id="PS50011">
    <property type="entry name" value="PROTEIN_KINASE_DOM"/>
    <property type="match status" value="1"/>
</dbReference>
<dbReference type="InterPro" id="IPR000719">
    <property type="entry name" value="Prot_kinase_dom"/>
</dbReference>
<feature type="domain" description="Protein kinase" evidence="9">
    <location>
        <begin position="144"/>
        <end position="483"/>
    </location>
</feature>
<dbReference type="OrthoDB" id="10264738at2759"/>
<organism evidence="10 11">
    <name type="scientific">Paramecium octaurelia</name>
    <dbReference type="NCBI Taxonomy" id="43137"/>
    <lineage>
        <taxon>Eukaryota</taxon>
        <taxon>Sar</taxon>
        <taxon>Alveolata</taxon>
        <taxon>Ciliophora</taxon>
        <taxon>Intramacronucleata</taxon>
        <taxon>Oligohymenophorea</taxon>
        <taxon>Peniculida</taxon>
        <taxon>Parameciidae</taxon>
        <taxon>Paramecium</taxon>
    </lineage>
</organism>